<reference evidence="1 2" key="1">
    <citation type="submission" date="2014-04" db="EMBL/GenBank/DDBJ databases">
        <authorList>
            <consortium name="DOE Joint Genome Institute"/>
            <person name="Kuo A."/>
            <person name="Gay G."/>
            <person name="Dore J."/>
            <person name="Kohler A."/>
            <person name="Nagy L.G."/>
            <person name="Floudas D."/>
            <person name="Copeland A."/>
            <person name="Barry K.W."/>
            <person name="Cichocki N."/>
            <person name="Veneault-Fourrey C."/>
            <person name="LaButti K."/>
            <person name="Lindquist E.A."/>
            <person name="Lipzen A."/>
            <person name="Lundell T."/>
            <person name="Morin E."/>
            <person name="Murat C."/>
            <person name="Sun H."/>
            <person name="Tunlid A."/>
            <person name="Henrissat B."/>
            <person name="Grigoriev I.V."/>
            <person name="Hibbett D.S."/>
            <person name="Martin F."/>
            <person name="Nordberg H.P."/>
            <person name="Cantor M.N."/>
            <person name="Hua S.X."/>
        </authorList>
    </citation>
    <scope>NUCLEOTIDE SEQUENCE [LARGE SCALE GENOMIC DNA]</scope>
    <source>
        <strain evidence="2">h7</strain>
    </source>
</reference>
<organism evidence="1 2">
    <name type="scientific">Hebeloma cylindrosporum</name>
    <dbReference type="NCBI Taxonomy" id="76867"/>
    <lineage>
        <taxon>Eukaryota</taxon>
        <taxon>Fungi</taxon>
        <taxon>Dikarya</taxon>
        <taxon>Basidiomycota</taxon>
        <taxon>Agaricomycotina</taxon>
        <taxon>Agaricomycetes</taxon>
        <taxon>Agaricomycetidae</taxon>
        <taxon>Agaricales</taxon>
        <taxon>Agaricineae</taxon>
        <taxon>Hymenogastraceae</taxon>
        <taxon>Hebeloma</taxon>
    </lineage>
</organism>
<accession>A0A0C3BRD4</accession>
<dbReference type="AlphaFoldDB" id="A0A0C3BRD4"/>
<reference evidence="2" key="2">
    <citation type="submission" date="2015-01" db="EMBL/GenBank/DDBJ databases">
        <title>Evolutionary Origins and Diversification of the Mycorrhizal Mutualists.</title>
        <authorList>
            <consortium name="DOE Joint Genome Institute"/>
            <consortium name="Mycorrhizal Genomics Consortium"/>
            <person name="Kohler A."/>
            <person name="Kuo A."/>
            <person name="Nagy L.G."/>
            <person name="Floudas D."/>
            <person name="Copeland A."/>
            <person name="Barry K.W."/>
            <person name="Cichocki N."/>
            <person name="Veneault-Fourrey C."/>
            <person name="LaButti K."/>
            <person name="Lindquist E.A."/>
            <person name="Lipzen A."/>
            <person name="Lundell T."/>
            <person name="Morin E."/>
            <person name="Murat C."/>
            <person name="Riley R."/>
            <person name="Ohm R."/>
            <person name="Sun H."/>
            <person name="Tunlid A."/>
            <person name="Henrissat B."/>
            <person name="Grigoriev I.V."/>
            <person name="Hibbett D.S."/>
            <person name="Martin F."/>
        </authorList>
    </citation>
    <scope>NUCLEOTIDE SEQUENCE [LARGE SCALE GENOMIC DNA]</scope>
    <source>
        <strain evidence="2">h7</strain>
    </source>
</reference>
<evidence type="ECO:0000313" key="1">
    <source>
        <dbReference type="EMBL" id="KIM39230.1"/>
    </source>
</evidence>
<gene>
    <name evidence="1" type="ORF">M413DRAFT_29412</name>
</gene>
<dbReference type="EMBL" id="KN831786">
    <property type="protein sequence ID" value="KIM39230.1"/>
    <property type="molecule type" value="Genomic_DNA"/>
</dbReference>
<dbReference type="HOGENOM" id="CLU_1012135_0_0_1"/>
<name>A0A0C3BRD4_HEBCY</name>
<dbReference type="Proteomes" id="UP000053424">
    <property type="component" value="Unassembled WGS sequence"/>
</dbReference>
<protein>
    <submittedName>
        <fullName evidence="1">Uncharacterized protein</fullName>
    </submittedName>
</protein>
<proteinExistence type="predicted"/>
<keyword evidence="2" id="KW-1185">Reference proteome</keyword>
<sequence length="275" mass="30787">MLNAMQSIGVFILPRRLRRRVSTPSHPFITRSRPFENSGQYKPIIETRAQATGESPPQIRERGFKAGILNFYRRISRIPHVPVEAGVPNFHAPVEDLEHTTNPSANSSPATLKPDYYLGLSGHSPRCHSPHVGSEINSSWQDSRLNLPPTESDNSLGFWLSYPLSGGGIETSYISGHVPLGLYDVNFVELGQLNSNFNFNFNREDLQTTEPSAYSSRSTIPGNSHEFCSRTQPDSGFHVAQGVQWSDVHMRNIPRREFIPNSTPWQDSSTAARPF</sequence>
<evidence type="ECO:0000313" key="2">
    <source>
        <dbReference type="Proteomes" id="UP000053424"/>
    </source>
</evidence>